<comment type="similarity">
    <text evidence="2 6">Belongs to the NAD(P)-dependent epimerase/dehydratase family.</text>
</comment>
<feature type="domain" description="NAD-dependent epimerase/dehydratase" evidence="8">
    <location>
        <begin position="60"/>
        <end position="322"/>
    </location>
</feature>
<evidence type="ECO:0000256" key="2">
    <source>
        <dbReference type="ARBA" id="ARBA00007637"/>
    </source>
</evidence>
<feature type="transmembrane region" description="Helical" evidence="7">
    <location>
        <begin position="16"/>
        <end position="34"/>
    </location>
</feature>
<keyword evidence="7" id="KW-1133">Transmembrane helix</keyword>
<evidence type="ECO:0000256" key="3">
    <source>
        <dbReference type="ARBA" id="ARBA00023027"/>
    </source>
</evidence>
<keyword evidence="5 6" id="KW-0119">Carbohydrate metabolism</keyword>
<dbReference type="AlphaFoldDB" id="A0A835SJC2"/>
<dbReference type="UniPathway" id="UPA00214"/>
<reference evidence="9" key="1">
    <citation type="journal article" date="2020" name="bioRxiv">
        <title>Comparative genomics of Chlamydomonas.</title>
        <authorList>
            <person name="Craig R.J."/>
            <person name="Hasan A.R."/>
            <person name="Ness R.W."/>
            <person name="Keightley P.D."/>
        </authorList>
    </citation>
    <scope>NUCLEOTIDE SEQUENCE</scope>
    <source>
        <strain evidence="9">SAG 7.73</strain>
    </source>
</reference>
<keyword evidence="7" id="KW-0812">Transmembrane</keyword>
<dbReference type="NCBIfam" id="TIGR01179">
    <property type="entry name" value="galE"/>
    <property type="match status" value="1"/>
</dbReference>
<evidence type="ECO:0000259" key="8">
    <source>
        <dbReference type="Pfam" id="PF01370"/>
    </source>
</evidence>
<dbReference type="InterPro" id="IPR001509">
    <property type="entry name" value="Epimerase_deHydtase"/>
</dbReference>
<keyword evidence="4 6" id="KW-0413">Isomerase</keyword>
<evidence type="ECO:0000256" key="6">
    <source>
        <dbReference type="RuleBase" id="RU366046"/>
    </source>
</evidence>
<evidence type="ECO:0000256" key="5">
    <source>
        <dbReference type="ARBA" id="ARBA00023277"/>
    </source>
</evidence>
<comment type="cofactor">
    <cofactor evidence="1 6">
        <name>NAD(+)</name>
        <dbReference type="ChEBI" id="CHEBI:57540"/>
    </cofactor>
</comment>
<keyword evidence="3 6" id="KW-0520">NAD</keyword>
<dbReference type="Pfam" id="PF01370">
    <property type="entry name" value="Epimerase"/>
    <property type="match status" value="1"/>
</dbReference>
<dbReference type="InterPro" id="IPR036291">
    <property type="entry name" value="NAD(P)-bd_dom_sf"/>
</dbReference>
<comment type="pathway">
    <text evidence="6">Carbohydrate metabolism; galactose metabolism.</text>
</comment>
<organism evidence="9 10">
    <name type="scientific">Chlamydomonas incerta</name>
    <dbReference type="NCBI Taxonomy" id="51695"/>
    <lineage>
        <taxon>Eukaryota</taxon>
        <taxon>Viridiplantae</taxon>
        <taxon>Chlorophyta</taxon>
        <taxon>core chlorophytes</taxon>
        <taxon>Chlorophyceae</taxon>
        <taxon>CS clade</taxon>
        <taxon>Chlamydomonadales</taxon>
        <taxon>Chlamydomonadaceae</taxon>
        <taxon>Chlamydomonas</taxon>
    </lineage>
</organism>
<keyword evidence="7" id="KW-0472">Membrane</keyword>
<evidence type="ECO:0000256" key="7">
    <source>
        <dbReference type="SAM" id="Phobius"/>
    </source>
</evidence>
<evidence type="ECO:0000256" key="4">
    <source>
        <dbReference type="ARBA" id="ARBA00023235"/>
    </source>
</evidence>
<dbReference type="PANTHER" id="PTHR43725">
    <property type="entry name" value="UDP-GLUCOSE 4-EPIMERASE"/>
    <property type="match status" value="1"/>
</dbReference>
<dbReference type="InterPro" id="IPR005886">
    <property type="entry name" value="UDP_G4E"/>
</dbReference>
<dbReference type="Gene3D" id="3.90.25.10">
    <property type="entry name" value="UDP-galactose 4-epimerase, domain 1"/>
    <property type="match status" value="1"/>
</dbReference>
<dbReference type="SUPFAM" id="SSF51735">
    <property type="entry name" value="NAD(P)-binding Rossmann-fold domains"/>
    <property type="match status" value="1"/>
</dbReference>
<dbReference type="OrthoDB" id="9402762at2759"/>
<dbReference type="Gene3D" id="3.40.50.720">
    <property type="entry name" value="NAD(P)-binding Rossmann-like Domain"/>
    <property type="match status" value="1"/>
</dbReference>
<proteinExistence type="inferred from homology"/>
<comment type="caution">
    <text evidence="9">The sequence shown here is derived from an EMBL/GenBank/DDBJ whole genome shotgun (WGS) entry which is preliminary data.</text>
</comment>
<dbReference type="EMBL" id="JAEHOC010000036">
    <property type="protein sequence ID" value="KAG2428198.1"/>
    <property type="molecule type" value="Genomic_DNA"/>
</dbReference>
<evidence type="ECO:0000313" key="10">
    <source>
        <dbReference type="Proteomes" id="UP000650467"/>
    </source>
</evidence>
<name>A0A835SJC2_CHLIN</name>
<dbReference type="CDD" id="cd05247">
    <property type="entry name" value="UDP_G4E_1_SDR_e"/>
    <property type="match status" value="1"/>
</dbReference>
<evidence type="ECO:0000313" key="9">
    <source>
        <dbReference type="EMBL" id="KAG2428198.1"/>
    </source>
</evidence>
<protein>
    <recommendedName>
        <fullName evidence="6">UDP-glucose 4-epimerase</fullName>
        <ecNumber evidence="6">5.1.3.-</ecNumber>
    </recommendedName>
</protein>
<dbReference type="Proteomes" id="UP000650467">
    <property type="component" value="Unassembled WGS sequence"/>
</dbReference>
<evidence type="ECO:0000256" key="1">
    <source>
        <dbReference type="ARBA" id="ARBA00001911"/>
    </source>
</evidence>
<accession>A0A835SJC2</accession>
<gene>
    <name evidence="9" type="ORF">HXX76_011878</name>
</gene>
<dbReference type="EC" id="5.1.3.-" evidence="6"/>
<dbReference type="GO" id="GO:0006012">
    <property type="term" value="P:galactose metabolic process"/>
    <property type="evidence" value="ECO:0007669"/>
    <property type="project" value="UniProtKB-UniPathway"/>
</dbReference>
<sequence length="398" mass="44239">MPPTMAGAERWKRDPIRYLMFALIASFFVWYYNFSQSAQRLLPDINPRSVLQPEPGRLHIVVTGGAGFIGSHAAMVLTQAGHAVTVLDNLSRGNAGALRTLRDMTPARRFRFLRVDLGERGAVCAALQRVRPRPDLVMHFAAVAYVGESMRDPLQYYKNVTVNTVNVLDCMAAAGIKQLVYSSTCAVYGNPESLPVTEATPPKPINPYGQSKLMAEEVIRWYARSQPDFKSIILRYFNVYGSDPAGRLGEYPRPELRAQARISGACMDAALGLVPSLTVKGTKHPTKDGTCVRDYIHVMDLISAHVAGMGRLANPPPLYNIGTGRGVSVKEFVDACKKVTGRNIQVIYQEEARPGDYAEVWSDVAKINNELGWRANYTDIEEGLRHAWNWRLEHPDGY</sequence>
<keyword evidence="10" id="KW-1185">Reference proteome</keyword>
<dbReference type="PANTHER" id="PTHR43725:SF53">
    <property type="entry name" value="UDP-ARABINOSE 4-EPIMERASE 1"/>
    <property type="match status" value="1"/>
</dbReference>
<dbReference type="GO" id="GO:0003978">
    <property type="term" value="F:UDP-glucose 4-epimerase activity"/>
    <property type="evidence" value="ECO:0007669"/>
    <property type="project" value="UniProtKB-UniRule"/>
</dbReference>